<evidence type="ECO:0000313" key="3">
    <source>
        <dbReference type="Proteomes" id="UP001176941"/>
    </source>
</evidence>
<keyword evidence="3" id="KW-1185">Reference proteome</keyword>
<dbReference type="Proteomes" id="UP001176941">
    <property type="component" value="Chromosome 4"/>
</dbReference>
<sequence>MPEPPHLGKGTRPARSPLLSPRGGPCGAVAQLGTRVSVFGHRSGGLSRSEPQGGAGSGHLTPLSQPLICPEGMTGPRSWRLERGPAPLPWADHGAAVAPASEGLQAPDGGLDLLGFLVAEPRLGGSTQMQRERSPRAASSPHPA</sequence>
<evidence type="ECO:0000313" key="2">
    <source>
        <dbReference type="EMBL" id="CAI9174762.1"/>
    </source>
</evidence>
<feature type="region of interest" description="Disordered" evidence="1">
    <location>
        <begin position="1"/>
        <end position="25"/>
    </location>
</feature>
<evidence type="ECO:0000256" key="1">
    <source>
        <dbReference type="SAM" id="MobiDB-lite"/>
    </source>
</evidence>
<proteinExistence type="predicted"/>
<reference evidence="2" key="1">
    <citation type="submission" date="2023-04" db="EMBL/GenBank/DDBJ databases">
        <authorList>
            <consortium name="ELIXIR-Norway"/>
        </authorList>
    </citation>
    <scope>NUCLEOTIDE SEQUENCE [LARGE SCALE GENOMIC DNA]</scope>
</reference>
<feature type="region of interest" description="Disordered" evidence="1">
    <location>
        <begin position="123"/>
        <end position="144"/>
    </location>
</feature>
<name>A0ABN8ZPQ8_RANTA</name>
<organism evidence="2 3">
    <name type="scientific">Rangifer tarandus platyrhynchus</name>
    <name type="common">Svalbard reindeer</name>
    <dbReference type="NCBI Taxonomy" id="3082113"/>
    <lineage>
        <taxon>Eukaryota</taxon>
        <taxon>Metazoa</taxon>
        <taxon>Chordata</taxon>
        <taxon>Craniata</taxon>
        <taxon>Vertebrata</taxon>
        <taxon>Euteleostomi</taxon>
        <taxon>Mammalia</taxon>
        <taxon>Eutheria</taxon>
        <taxon>Laurasiatheria</taxon>
        <taxon>Artiodactyla</taxon>
        <taxon>Ruminantia</taxon>
        <taxon>Pecora</taxon>
        <taxon>Cervidae</taxon>
        <taxon>Odocoileinae</taxon>
        <taxon>Rangifer</taxon>
    </lineage>
</organism>
<dbReference type="EMBL" id="OX459940">
    <property type="protein sequence ID" value="CAI9174762.1"/>
    <property type="molecule type" value="Genomic_DNA"/>
</dbReference>
<gene>
    <name evidence="2" type="ORF">MRATA1EN1_LOCUS23724</name>
</gene>
<feature type="region of interest" description="Disordered" evidence="1">
    <location>
        <begin position="40"/>
        <end position="77"/>
    </location>
</feature>
<protein>
    <submittedName>
        <fullName evidence="2">Uncharacterized protein</fullName>
    </submittedName>
</protein>
<accession>A0ABN8ZPQ8</accession>